<keyword evidence="2" id="KW-1185">Reference proteome</keyword>
<reference evidence="2" key="1">
    <citation type="journal article" date="2019" name="Int. J. Syst. Evol. Microbiol.">
        <title>The Global Catalogue of Microorganisms (GCM) 10K type strain sequencing project: providing services to taxonomists for standard genome sequencing and annotation.</title>
        <authorList>
            <consortium name="The Broad Institute Genomics Platform"/>
            <consortium name="The Broad Institute Genome Sequencing Center for Infectious Disease"/>
            <person name="Wu L."/>
            <person name="Ma J."/>
        </authorList>
    </citation>
    <scope>NUCLEOTIDE SEQUENCE [LARGE SCALE GENOMIC DNA]</scope>
    <source>
        <strain evidence="2">CGMCC 4.7204</strain>
    </source>
</reference>
<dbReference type="InterPro" id="IPR009218">
    <property type="entry name" value="HD_phosphohydro"/>
</dbReference>
<dbReference type="Gene3D" id="1.10.3210.10">
    <property type="entry name" value="Hypothetical protein af1432"/>
    <property type="match status" value="1"/>
</dbReference>
<name>A0ABV8L8J3_9NOCA</name>
<dbReference type="PANTHER" id="PTHR21174">
    <property type="match status" value="1"/>
</dbReference>
<dbReference type="PIRSF" id="PIRSF035170">
    <property type="entry name" value="HD_phosphohydro"/>
    <property type="match status" value="1"/>
</dbReference>
<comment type="caution">
    <text evidence="1">The sequence shown here is derived from an EMBL/GenBank/DDBJ whole genome shotgun (WGS) entry which is preliminary data.</text>
</comment>
<protein>
    <submittedName>
        <fullName evidence="1">Metal-dependent phosphohydrolase</fullName>
    </submittedName>
</protein>
<dbReference type="PANTHER" id="PTHR21174:SF0">
    <property type="entry name" value="HD PHOSPHOHYDROLASE FAMILY PROTEIN-RELATED"/>
    <property type="match status" value="1"/>
</dbReference>
<evidence type="ECO:0000313" key="1">
    <source>
        <dbReference type="EMBL" id="MFC4126627.1"/>
    </source>
</evidence>
<proteinExistence type="predicted"/>
<accession>A0ABV8L8J3</accession>
<dbReference type="RefSeq" id="WP_378551583.1">
    <property type="nucleotide sequence ID" value="NZ_JBHSBA010000007.1"/>
</dbReference>
<dbReference type="EMBL" id="JBHSBA010000007">
    <property type="protein sequence ID" value="MFC4126627.1"/>
    <property type="molecule type" value="Genomic_DNA"/>
</dbReference>
<evidence type="ECO:0000313" key="2">
    <source>
        <dbReference type="Proteomes" id="UP001595767"/>
    </source>
</evidence>
<dbReference type="SUPFAM" id="SSF109604">
    <property type="entry name" value="HD-domain/PDEase-like"/>
    <property type="match status" value="1"/>
</dbReference>
<gene>
    <name evidence="1" type="ORF">ACFOW8_16940</name>
</gene>
<organism evidence="1 2">
    <name type="scientific">Nocardia rhizosphaerae</name>
    <dbReference type="NCBI Taxonomy" id="1691571"/>
    <lineage>
        <taxon>Bacteria</taxon>
        <taxon>Bacillati</taxon>
        <taxon>Actinomycetota</taxon>
        <taxon>Actinomycetes</taxon>
        <taxon>Mycobacteriales</taxon>
        <taxon>Nocardiaceae</taxon>
        <taxon>Nocardia</taxon>
    </lineage>
</organism>
<dbReference type="Proteomes" id="UP001595767">
    <property type="component" value="Unassembled WGS sequence"/>
</dbReference>
<sequence>MPLSSQDLLDRWIALAGPGAAQLGAGIIARYAEPHRHYHTVEHLRAMFTAIDELAAEAADIDAVRYAAFFHDAIYAVDRADNEERSADLARDVLESLDAAPELVDEVVRLVLLTRGHDTEAGDANGAVLCDADLVVLAGDPATYAAYAAAVRTEYGHVPDDLFRAGRAAVLRALANQPVLYRTPAARSRYEQRARANLSAELAALTEPGAADVGQP</sequence>